<protein>
    <submittedName>
        <fullName evidence="4">Uncharacterized protein</fullName>
    </submittedName>
</protein>
<organism evidence="4 5">
    <name type="scientific">Anopheles melas</name>
    <dbReference type="NCBI Taxonomy" id="34690"/>
    <lineage>
        <taxon>Eukaryota</taxon>
        <taxon>Metazoa</taxon>
        <taxon>Ecdysozoa</taxon>
        <taxon>Arthropoda</taxon>
        <taxon>Hexapoda</taxon>
        <taxon>Insecta</taxon>
        <taxon>Pterygota</taxon>
        <taxon>Neoptera</taxon>
        <taxon>Endopterygota</taxon>
        <taxon>Diptera</taxon>
        <taxon>Nematocera</taxon>
        <taxon>Culicoidea</taxon>
        <taxon>Culicidae</taxon>
        <taxon>Anophelinae</taxon>
        <taxon>Anopheles</taxon>
    </lineage>
</organism>
<name>A0A182U0C9_9DIPT</name>
<evidence type="ECO:0000256" key="3">
    <source>
        <dbReference type="SAM" id="MobiDB-lite"/>
    </source>
</evidence>
<evidence type="ECO:0000313" key="5">
    <source>
        <dbReference type="Proteomes" id="UP000075902"/>
    </source>
</evidence>
<feature type="region of interest" description="Disordered" evidence="3">
    <location>
        <begin position="24"/>
        <end position="67"/>
    </location>
</feature>
<feature type="coiled-coil region" evidence="2">
    <location>
        <begin position="118"/>
        <end position="153"/>
    </location>
</feature>
<reference evidence="4" key="2">
    <citation type="submission" date="2020-05" db="UniProtKB">
        <authorList>
            <consortium name="EnsemblMetazoa"/>
        </authorList>
    </citation>
    <scope>IDENTIFICATION</scope>
    <source>
        <strain evidence="4">CM1001059</strain>
    </source>
</reference>
<dbReference type="AlphaFoldDB" id="A0A182U0C9"/>
<proteinExistence type="predicted"/>
<dbReference type="Proteomes" id="UP000075902">
    <property type="component" value="Unassembled WGS sequence"/>
</dbReference>
<dbReference type="STRING" id="34690.A0A182U0C9"/>
<reference evidence="5" key="1">
    <citation type="submission" date="2014-01" db="EMBL/GenBank/DDBJ databases">
        <title>The Genome Sequence of Anopheles melas CM1001059_A (V2).</title>
        <authorList>
            <consortium name="The Broad Institute Genomics Platform"/>
            <person name="Neafsey D.E."/>
            <person name="Besansky N."/>
            <person name="Howell P."/>
            <person name="Walton C."/>
            <person name="Young S.K."/>
            <person name="Zeng Q."/>
            <person name="Gargeya S."/>
            <person name="Fitzgerald M."/>
            <person name="Haas B."/>
            <person name="Abouelleil A."/>
            <person name="Allen A.W."/>
            <person name="Alvarado L."/>
            <person name="Arachchi H.M."/>
            <person name="Berlin A.M."/>
            <person name="Chapman S.B."/>
            <person name="Gainer-Dewar J."/>
            <person name="Goldberg J."/>
            <person name="Griggs A."/>
            <person name="Gujja S."/>
            <person name="Hansen M."/>
            <person name="Howarth C."/>
            <person name="Imamovic A."/>
            <person name="Ireland A."/>
            <person name="Larimer J."/>
            <person name="McCowan C."/>
            <person name="Murphy C."/>
            <person name="Pearson M."/>
            <person name="Poon T.W."/>
            <person name="Priest M."/>
            <person name="Roberts A."/>
            <person name="Saif S."/>
            <person name="Shea T."/>
            <person name="Sisk P."/>
            <person name="Sykes S."/>
            <person name="Wortman J."/>
            <person name="Nusbaum C."/>
            <person name="Birren B."/>
        </authorList>
    </citation>
    <scope>NUCLEOTIDE SEQUENCE [LARGE SCALE GENOMIC DNA]</scope>
    <source>
        <strain evidence="5">CM1001059</strain>
    </source>
</reference>
<dbReference type="InterPro" id="IPR009533">
    <property type="entry name" value="FAM107"/>
</dbReference>
<feature type="compositionally biased region" description="Gly residues" evidence="3">
    <location>
        <begin position="174"/>
        <end position="183"/>
    </location>
</feature>
<evidence type="ECO:0000256" key="2">
    <source>
        <dbReference type="SAM" id="Coils"/>
    </source>
</evidence>
<keyword evidence="5" id="KW-1185">Reference proteome</keyword>
<sequence>MYRPHFIPTKTIREKMRIFEQGATGADETNLDDRIVPNGNSTYASAPAQHQQRRASSAELHAHPSGPGAGMMRPISTSQSVMTDAQGLIVPKKLANPVLESIDRQNLHREMMFNQKIGKSVLNQKSELQRALEKQKERQVLAAQNLAKQTEQTIATELGRVIMQRAQRLEQQKGGSGTGGTDPTGGSINPEYLNARAKLRATVDTK</sequence>
<dbReference type="PANTHER" id="PTHR16768">
    <property type="entry name" value="DOWN REGULATED IN RENAL CARCINOMA 1/TU3A"/>
    <property type="match status" value="1"/>
</dbReference>
<evidence type="ECO:0000256" key="1">
    <source>
        <dbReference type="ARBA" id="ARBA00023054"/>
    </source>
</evidence>
<keyword evidence="1 2" id="KW-0175">Coiled coil</keyword>
<evidence type="ECO:0000313" key="4">
    <source>
        <dbReference type="EnsemblMetazoa" id="AMEC011610-PA"/>
    </source>
</evidence>
<dbReference type="VEuPathDB" id="VectorBase:AMEC011610"/>
<accession>A0A182U0C9</accession>
<dbReference type="PANTHER" id="PTHR16768:SF5">
    <property type="entry name" value="FI14214P"/>
    <property type="match status" value="1"/>
</dbReference>
<dbReference type="Pfam" id="PF06625">
    <property type="entry name" value="DUF1151"/>
    <property type="match status" value="1"/>
</dbReference>
<feature type="compositionally biased region" description="Polar residues" evidence="3">
    <location>
        <begin position="38"/>
        <end position="50"/>
    </location>
</feature>
<dbReference type="EnsemblMetazoa" id="AMEC011610-RA">
    <property type="protein sequence ID" value="AMEC011610-PA"/>
    <property type="gene ID" value="AMEC011610"/>
</dbReference>
<feature type="region of interest" description="Disordered" evidence="3">
    <location>
        <begin position="168"/>
        <end position="195"/>
    </location>
</feature>